<sequence>MHDHLKSAALAAEMSDDDLARAQAAIVDLSDLTGEQQAVLDEFARRMSRTDDGYHRYLQLAADAQIIAEDAVRNGDDSSLIAEFEQRAASFRNRARAARQQR</sequence>
<dbReference type="Proteomes" id="UP000464086">
    <property type="component" value="Chromosome"/>
</dbReference>
<dbReference type="AlphaFoldDB" id="A0A6P1GKE6"/>
<dbReference type="RefSeq" id="WP_159367415.1">
    <property type="nucleotide sequence ID" value="NZ_CP047218.1"/>
</dbReference>
<name>A0A6P1GKE6_SPHYA</name>
<accession>A0A6P1GKE6</accession>
<organism evidence="1 2">
    <name type="scientific">Sphingobium yanoikuyae</name>
    <name type="common">Sphingomonas yanoikuyae</name>
    <dbReference type="NCBI Taxonomy" id="13690"/>
    <lineage>
        <taxon>Bacteria</taxon>
        <taxon>Pseudomonadati</taxon>
        <taxon>Pseudomonadota</taxon>
        <taxon>Alphaproteobacteria</taxon>
        <taxon>Sphingomonadales</taxon>
        <taxon>Sphingomonadaceae</taxon>
        <taxon>Sphingobium</taxon>
    </lineage>
</organism>
<proteinExistence type="predicted"/>
<gene>
    <name evidence="1" type="ORF">GS397_19410</name>
</gene>
<dbReference type="EMBL" id="CP047218">
    <property type="protein sequence ID" value="QHD69017.1"/>
    <property type="molecule type" value="Genomic_DNA"/>
</dbReference>
<reference evidence="1 2" key="1">
    <citation type="submission" date="2019-12" db="EMBL/GenBank/DDBJ databases">
        <title>Functional and genomic insights into the Sphingobium yanoikuyae YC-JY1, a bacterium efficiently degrading bisphenol A.</title>
        <authorList>
            <person name="Jia Y."/>
            <person name="Li X."/>
            <person name="Wang J."/>
            <person name="Eltoukhy A."/>
            <person name="Lamraoui I."/>
            <person name="Yan Y."/>
        </authorList>
    </citation>
    <scope>NUCLEOTIDE SEQUENCE [LARGE SCALE GENOMIC DNA]</scope>
    <source>
        <strain evidence="1 2">YC-JY1</strain>
    </source>
</reference>
<evidence type="ECO:0000313" key="1">
    <source>
        <dbReference type="EMBL" id="QHD69017.1"/>
    </source>
</evidence>
<evidence type="ECO:0000313" key="2">
    <source>
        <dbReference type="Proteomes" id="UP000464086"/>
    </source>
</evidence>
<protein>
    <submittedName>
        <fullName evidence="1">Uncharacterized protein</fullName>
    </submittedName>
</protein>